<gene>
    <name evidence="1" type="ORF">MELLADRAFT_90401</name>
</gene>
<dbReference type="InterPro" id="IPR032675">
    <property type="entry name" value="LRR_dom_sf"/>
</dbReference>
<dbReference type="RefSeq" id="XP_007413635.1">
    <property type="nucleotide sequence ID" value="XM_007413573.1"/>
</dbReference>
<evidence type="ECO:0000313" key="2">
    <source>
        <dbReference type="Proteomes" id="UP000001072"/>
    </source>
</evidence>
<name>F4RWS6_MELLP</name>
<sequence length="478" mass="54476">MDDGLQTFRLLDLPIEVQIHLIHIIVQISIDQSHPVPVPESDEDEIEEEGPKPINWSTLINLALTCHSLHDLCCPFYLRRLVISSGPSRLGFSVPSDRDDIRSLLDITQNHLLLRASTLRHVTTIFYNGTTRMRLSHPLPTYALEISHQLFNATPKLRSLCLSSLPTSTVICFLRHPLPTLEALALSYITFYDEINPEEFPCLKRLKALKIQECSPHWLPIVTQTEKLLHLCVWMPVHQIRDLNWFIPEVILPNLRYLNLDGFRDHPKILARLCDLIRTYRLEGGKFVIEELDLEARFTARLVDKVLSAVEGYEGLKSLAISCVVGRDMNPDLFDAIGRAGIGPGLERLLVMVDGYEGKRWPGNLAHYAARLSRFTRLRSFAFNHVDNPGPMELEAEEDGELVIIDHSRSISPNFEHHASILFGAIDNLKSVILVKSLWANRADGSEASRLSKHQEIQIQNQLDLRDTLIPFEPRWTD</sequence>
<dbReference type="eggNOG" id="ENOG502T0FT">
    <property type="taxonomic scope" value="Eukaryota"/>
</dbReference>
<dbReference type="Proteomes" id="UP000001072">
    <property type="component" value="Unassembled WGS sequence"/>
</dbReference>
<accession>F4RWS6</accession>
<dbReference type="HOGENOM" id="CLU_571169_0_0_1"/>
<organism evidence="2">
    <name type="scientific">Melampsora larici-populina (strain 98AG31 / pathotype 3-4-7)</name>
    <name type="common">Poplar leaf rust fungus</name>
    <dbReference type="NCBI Taxonomy" id="747676"/>
    <lineage>
        <taxon>Eukaryota</taxon>
        <taxon>Fungi</taxon>
        <taxon>Dikarya</taxon>
        <taxon>Basidiomycota</taxon>
        <taxon>Pucciniomycotina</taxon>
        <taxon>Pucciniomycetes</taxon>
        <taxon>Pucciniales</taxon>
        <taxon>Melampsoraceae</taxon>
        <taxon>Melampsora</taxon>
    </lineage>
</organism>
<evidence type="ECO:0000313" key="1">
    <source>
        <dbReference type="EMBL" id="EGG03175.1"/>
    </source>
</evidence>
<proteinExistence type="predicted"/>
<reference evidence="2" key="1">
    <citation type="journal article" date="2011" name="Proc. Natl. Acad. Sci. U.S.A.">
        <title>Obligate biotrophy features unraveled by the genomic analysis of rust fungi.</title>
        <authorList>
            <person name="Duplessis S."/>
            <person name="Cuomo C.A."/>
            <person name="Lin Y.-C."/>
            <person name="Aerts A."/>
            <person name="Tisserant E."/>
            <person name="Veneault-Fourrey C."/>
            <person name="Joly D.L."/>
            <person name="Hacquard S."/>
            <person name="Amselem J."/>
            <person name="Cantarel B.L."/>
            <person name="Chiu R."/>
            <person name="Coutinho P.M."/>
            <person name="Feau N."/>
            <person name="Field M."/>
            <person name="Frey P."/>
            <person name="Gelhaye E."/>
            <person name="Goldberg J."/>
            <person name="Grabherr M.G."/>
            <person name="Kodira C.D."/>
            <person name="Kohler A."/>
            <person name="Kuees U."/>
            <person name="Lindquist E.A."/>
            <person name="Lucas S.M."/>
            <person name="Mago R."/>
            <person name="Mauceli E."/>
            <person name="Morin E."/>
            <person name="Murat C."/>
            <person name="Pangilinan J.L."/>
            <person name="Park R."/>
            <person name="Pearson M."/>
            <person name="Quesneville H."/>
            <person name="Rouhier N."/>
            <person name="Sakthikumar S."/>
            <person name="Salamov A.A."/>
            <person name="Schmutz J."/>
            <person name="Selles B."/>
            <person name="Shapiro H."/>
            <person name="Tanguay P."/>
            <person name="Tuskan G.A."/>
            <person name="Henrissat B."/>
            <person name="Van de Peer Y."/>
            <person name="Rouze P."/>
            <person name="Ellis J.G."/>
            <person name="Dodds P.N."/>
            <person name="Schein J.E."/>
            <person name="Zhong S."/>
            <person name="Hamelin R.C."/>
            <person name="Grigoriev I.V."/>
            <person name="Szabo L.J."/>
            <person name="Martin F."/>
        </authorList>
    </citation>
    <scope>NUCLEOTIDE SEQUENCE [LARGE SCALE GENOMIC DNA]</scope>
    <source>
        <strain evidence="2">98AG31 / pathotype 3-4-7</strain>
    </source>
</reference>
<dbReference type="SUPFAM" id="SSF52058">
    <property type="entry name" value="L domain-like"/>
    <property type="match status" value="1"/>
</dbReference>
<dbReference type="EMBL" id="GL883126">
    <property type="protein sequence ID" value="EGG03175.1"/>
    <property type="molecule type" value="Genomic_DNA"/>
</dbReference>
<protein>
    <recommendedName>
        <fullName evidence="3">F-box domain-containing protein</fullName>
    </recommendedName>
</protein>
<dbReference type="KEGG" id="mlr:MELLADRAFT_90401"/>
<dbReference type="AlphaFoldDB" id="F4RWS6"/>
<dbReference type="GeneID" id="18935551"/>
<dbReference type="InParanoid" id="F4RWS6"/>
<dbReference type="VEuPathDB" id="FungiDB:MELLADRAFT_90401"/>
<keyword evidence="2" id="KW-1185">Reference proteome</keyword>
<dbReference type="Gene3D" id="3.80.10.10">
    <property type="entry name" value="Ribonuclease Inhibitor"/>
    <property type="match status" value="1"/>
</dbReference>
<evidence type="ECO:0008006" key="3">
    <source>
        <dbReference type="Google" id="ProtNLM"/>
    </source>
</evidence>
<dbReference type="OrthoDB" id="2504149at2759"/>